<evidence type="ECO:0000256" key="1">
    <source>
        <dbReference type="ARBA" id="ARBA00022676"/>
    </source>
</evidence>
<keyword evidence="3" id="KW-0472">Membrane</keyword>
<evidence type="ECO:0000313" key="6">
    <source>
        <dbReference type="Proteomes" id="UP000295558"/>
    </source>
</evidence>
<dbReference type="OrthoDB" id="9813214at2"/>
<evidence type="ECO:0000259" key="4">
    <source>
        <dbReference type="Pfam" id="PF00534"/>
    </source>
</evidence>
<evidence type="ECO:0000256" key="3">
    <source>
        <dbReference type="SAM" id="Phobius"/>
    </source>
</evidence>
<dbReference type="AlphaFoldDB" id="A0A4R6ZQX7"/>
<comment type="caution">
    <text evidence="5">The sequence shown here is derived from an EMBL/GenBank/DDBJ whole genome shotgun (WGS) entry which is preliminary data.</text>
</comment>
<dbReference type="InterPro" id="IPR001296">
    <property type="entry name" value="Glyco_trans_1"/>
</dbReference>
<dbReference type="Gene3D" id="3.40.50.2000">
    <property type="entry name" value="Glycogen Phosphorylase B"/>
    <property type="match status" value="2"/>
</dbReference>
<dbReference type="GO" id="GO:0016757">
    <property type="term" value="F:glycosyltransferase activity"/>
    <property type="evidence" value="ECO:0007669"/>
    <property type="project" value="UniProtKB-KW"/>
</dbReference>
<evidence type="ECO:0000313" key="5">
    <source>
        <dbReference type="EMBL" id="TDR54549.1"/>
    </source>
</evidence>
<evidence type="ECO:0000256" key="2">
    <source>
        <dbReference type="ARBA" id="ARBA00022679"/>
    </source>
</evidence>
<feature type="domain" description="Glycosyl transferase family 1" evidence="4">
    <location>
        <begin position="224"/>
        <end position="389"/>
    </location>
</feature>
<protein>
    <submittedName>
        <fullName evidence="5">Glycosyltransferase involved in cell wall biosynthesis</fullName>
    </submittedName>
</protein>
<keyword evidence="1" id="KW-0328">Glycosyltransferase</keyword>
<dbReference type="Pfam" id="PF00534">
    <property type="entry name" value="Glycos_transf_1"/>
    <property type="match status" value="1"/>
</dbReference>
<dbReference type="STRING" id="1265846.PROCOU_12003"/>
<sequence length="423" mass="47563">MKQKITMLLFNNFTNDARVYKEGKALSGAGYQVDLICIQEAGKAMLPHKEEVQQGFQVTRINGRKGMICILSLLIAILVLGLVSGKLIATILSALCLVSLVIPKVRRMLHMASLIVEMTGVARCRKPDFYHAHDLNTLPQAHIAAKFRMKQKALIYDSHEVQTSREGYHGSIHGFIEALYIKTVDFMIVENDTRAKYNEKIYGFLPEVLHNYPELDVTPTKTTSLHEELNLPQDEHILLYQGVINPGRGLEKLVAAAPFFKKGTLVFIGNGRQKSELETLVAKKSLNHKVKFVPQVPLANLKSYTEQAYLGFQVLNNTCFNHYSASSNKLFEYIAAGVPIVACDFPEIKKVVQGDKVGLCVDSHDPMSIADGVNAIMENAHQYNQFKTNITAIKEKYIWENEQHRLLGYYTKLGGESHRKQTN</sequence>
<dbReference type="PANTHER" id="PTHR12526">
    <property type="entry name" value="GLYCOSYLTRANSFERASE"/>
    <property type="match status" value="1"/>
</dbReference>
<keyword evidence="2 5" id="KW-0808">Transferase</keyword>
<keyword evidence="3" id="KW-1133">Transmembrane helix</keyword>
<dbReference type="EMBL" id="SNZK01000002">
    <property type="protein sequence ID" value="TDR54549.1"/>
    <property type="molecule type" value="Genomic_DNA"/>
</dbReference>
<reference evidence="5 6" key="1">
    <citation type="submission" date="2019-03" db="EMBL/GenBank/DDBJ databases">
        <title>Genomic Encyclopedia of Type Strains, Phase III (KMG-III): the genomes of soil and plant-associated and newly described type strains.</title>
        <authorList>
            <person name="Whitman W."/>
        </authorList>
    </citation>
    <scope>NUCLEOTIDE SEQUENCE [LARGE SCALE GENOMIC DNA]</scope>
    <source>
        <strain evidence="5 6">CECT 7972</strain>
    </source>
</reference>
<dbReference type="PANTHER" id="PTHR12526:SF629">
    <property type="entry name" value="TEICHURONIC ACID BIOSYNTHESIS GLYCOSYLTRANSFERASE TUAH-RELATED"/>
    <property type="match status" value="1"/>
</dbReference>
<keyword evidence="3" id="KW-0812">Transmembrane</keyword>
<organism evidence="5 6">
    <name type="scientific">Listeria rocourtiae</name>
    <dbReference type="NCBI Taxonomy" id="647910"/>
    <lineage>
        <taxon>Bacteria</taxon>
        <taxon>Bacillati</taxon>
        <taxon>Bacillota</taxon>
        <taxon>Bacilli</taxon>
        <taxon>Bacillales</taxon>
        <taxon>Listeriaceae</taxon>
        <taxon>Listeria</taxon>
    </lineage>
</organism>
<dbReference type="Proteomes" id="UP000295558">
    <property type="component" value="Unassembled WGS sequence"/>
</dbReference>
<gene>
    <name evidence="5" type="ORF">DFP96_102135</name>
</gene>
<feature type="transmembrane region" description="Helical" evidence="3">
    <location>
        <begin position="66"/>
        <end position="82"/>
    </location>
</feature>
<keyword evidence="6" id="KW-1185">Reference proteome</keyword>
<name>A0A4R6ZQX7_9LIST</name>
<accession>A0A4R6ZQX7</accession>
<dbReference type="SUPFAM" id="SSF53756">
    <property type="entry name" value="UDP-Glycosyltransferase/glycogen phosphorylase"/>
    <property type="match status" value="1"/>
</dbReference>
<dbReference type="RefSeq" id="WP_036072242.1">
    <property type="nucleotide sequence ID" value="NZ_SNZK01000002.1"/>
</dbReference>
<proteinExistence type="predicted"/>